<keyword evidence="3 9" id="KW-0479">Metal-binding</keyword>
<feature type="binding site" evidence="9">
    <location>
        <position position="161"/>
    </location>
    <ligand>
        <name>Zn(2+)</name>
        <dbReference type="ChEBI" id="CHEBI:29105"/>
        <note>catalytic</note>
    </ligand>
</feature>
<keyword evidence="6 9" id="KW-0224">Dipeptidase</keyword>
<gene>
    <name evidence="11" type="ORF">C1I91_27095</name>
</gene>
<dbReference type="GO" id="GO:0071555">
    <property type="term" value="P:cell wall organization"/>
    <property type="evidence" value="ECO:0007669"/>
    <property type="project" value="UniProtKB-KW"/>
</dbReference>
<evidence type="ECO:0000256" key="2">
    <source>
        <dbReference type="ARBA" id="ARBA00022670"/>
    </source>
</evidence>
<comment type="cofactor">
    <cofactor evidence="9">
        <name>Zn(2+)</name>
        <dbReference type="ChEBI" id="CHEBI:29105"/>
    </cofactor>
    <text evidence="9">Binds 1 zinc ion per subunit.</text>
</comment>
<feature type="transmembrane region" description="Helical" evidence="10">
    <location>
        <begin position="9"/>
        <end position="28"/>
    </location>
</feature>
<evidence type="ECO:0000313" key="12">
    <source>
        <dbReference type="Proteomes" id="UP000286268"/>
    </source>
</evidence>
<comment type="similarity">
    <text evidence="9">Belongs to the peptidase M15D family.</text>
</comment>
<dbReference type="OrthoDB" id="9801430at2"/>
<dbReference type="AlphaFoldDB" id="A0A3R5U8S7"/>
<reference evidence="11 12" key="1">
    <citation type="submission" date="2018-01" db="EMBL/GenBank/DDBJ databases">
        <title>Genome Sequencing and Assembly of Anaerobacter polyendosporus strain CT4.</title>
        <authorList>
            <person name="Tachaapaikoon C."/>
            <person name="Sutheeworapong S."/>
            <person name="Jenjaroenpun P."/>
            <person name="Wongsurawat T."/>
            <person name="Nookeaw I."/>
            <person name="Cheawchanlertfa P."/>
            <person name="Kosugi A."/>
            <person name="Cheevadhanarak S."/>
            <person name="Ratanakhanokchai K."/>
        </authorList>
    </citation>
    <scope>NUCLEOTIDE SEQUENCE [LARGE SCALE GENOMIC DNA]</scope>
    <source>
        <strain evidence="11 12">CT4</strain>
    </source>
</reference>
<feature type="site" description="Transition state stabilizer" evidence="9">
    <location>
        <position position="126"/>
    </location>
</feature>
<protein>
    <recommendedName>
        <fullName evidence="9">D-alanyl-D-alanine dipeptidase</fullName>
        <shortName evidence="9">D-Ala-D-Ala dipeptidase</shortName>
        <ecNumber evidence="9">3.4.13.22</ecNumber>
    </recommendedName>
</protein>
<keyword evidence="12" id="KW-1185">Reference proteome</keyword>
<keyword evidence="5 9" id="KW-0862">Zinc</keyword>
<dbReference type="KEGG" id="cmah:C1I91_27095"/>
<dbReference type="GO" id="GO:0006508">
    <property type="term" value="P:proteolysis"/>
    <property type="evidence" value="ECO:0007669"/>
    <property type="project" value="UniProtKB-KW"/>
</dbReference>
<dbReference type="GO" id="GO:0008270">
    <property type="term" value="F:zinc ion binding"/>
    <property type="evidence" value="ECO:0007669"/>
    <property type="project" value="UniProtKB-UniRule"/>
</dbReference>
<sequence>MNINLIKKYIPILVVIVLGFFIGLYIAFIHDIKNTNTAIIKIKSFAIKQHSNFNEKSSYNGLVHVVDYDTSIVIDLRYATDNNFTKKKVYLKDVCLLQKATLDKLIAANNEFKTMGYRIKIWDAYRPPEVQQYFWSIVHDSRFIASPYANWSRHNRGVAVDITLVDENGNELEMPTGFDEFNVTAYRTSTTMSATARKNMNLLTSIMEKHGFNTIQTEWWHYDDKDADKYPVINLSLDDLKNH</sequence>
<evidence type="ECO:0000256" key="3">
    <source>
        <dbReference type="ARBA" id="ARBA00022723"/>
    </source>
</evidence>
<dbReference type="HAMAP" id="MF_01924">
    <property type="entry name" value="A_A_dipeptidase"/>
    <property type="match status" value="1"/>
</dbReference>
<evidence type="ECO:0000256" key="7">
    <source>
        <dbReference type="ARBA" id="ARBA00023049"/>
    </source>
</evidence>
<dbReference type="EMBL" id="CP025746">
    <property type="protein sequence ID" value="QAA35018.1"/>
    <property type="molecule type" value="Genomic_DNA"/>
</dbReference>
<dbReference type="Gene3D" id="3.30.1380.10">
    <property type="match status" value="1"/>
</dbReference>
<keyword evidence="4 9" id="KW-0378">Hydrolase</keyword>
<keyword evidence="7 9" id="KW-0482">Metalloprotease</keyword>
<evidence type="ECO:0000256" key="5">
    <source>
        <dbReference type="ARBA" id="ARBA00022833"/>
    </source>
</evidence>
<proteinExistence type="inferred from homology"/>
<feature type="binding site" evidence="9">
    <location>
        <position position="154"/>
    </location>
    <ligand>
        <name>Zn(2+)</name>
        <dbReference type="ChEBI" id="CHEBI:29105"/>
        <note>catalytic</note>
    </ligand>
</feature>
<evidence type="ECO:0000313" key="11">
    <source>
        <dbReference type="EMBL" id="QAA35018.1"/>
    </source>
</evidence>
<evidence type="ECO:0000256" key="6">
    <source>
        <dbReference type="ARBA" id="ARBA00022997"/>
    </source>
</evidence>
<dbReference type="GO" id="GO:0160237">
    <property type="term" value="F:D-Ala-D-Ala dipeptidase activity"/>
    <property type="evidence" value="ECO:0007669"/>
    <property type="project" value="UniProtKB-EC"/>
</dbReference>
<dbReference type="CDD" id="cd14840">
    <property type="entry name" value="D-Ala-D-Ala_dipeptidase_Aad"/>
    <property type="match status" value="1"/>
</dbReference>
<evidence type="ECO:0000256" key="8">
    <source>
        <dbReference type="ARBA" id="ARBA00023316"/>
    </source>
</evidence>
<accession>A0A3R5U8S7</accession>
<dbReference type="GO" id="GO:0008237">
    <property type="term" value="F:metallopeptidase activity"/>
    <property type="evidence" value="ECO:0007669"/>
    <property type="project" value="UniProtKB-KW"/>
</dbReference>
<dbReference type="PANTHER" id="PTHR43126:SF1">
    <property type="entry name" value="D-ALANYL-D-ALANINE DIPEPTIDASE"/>
    <property type="match status" value="1"/>
</dbReference>
<dbReference type="PANTHER" id="PTHR43126">
    <property type="entry name" value="D-ALANYL-D-ALANINE DIPEPTIDASE"/>
    <property type="match status" value="1"/>
</dbReference>
<organism evidence="11 12">
    <name type="scientific">Clostridium manihotivorum</name>
    <dbReference type="NCBI Taxonomy" id="2320868"/>
    <lineage>
        <taxon>Bacteria</taxon>
        <taxon>Bacillati</taxon>
        <taxon>Bacillota</taxon>
        <taxon>Clostridia</taxon>
        <taxon>Eubacteriales</taxon>
        <taxon>Clostridiaceae</taxon>
        <taxon>Clostridium</taxon>
    </lineage>
</organism>
<evidence type="ECO:0000256" key="4">
    <source>
        <dbReference type="ARBA" id="ARBA00022801"/>
    </source>
</evidence>
<feature type="active site" description="Proton donor/acceptor" evidence="9">
    <location>
        <position position="218"/>
    </location>
</feature>
<comment type="catalytic activity">
    <reaction evidence="1 9">
        <text>D-alanyl-D-alanine + H2O = 2 D-alanine</text>
        <dbReference type="Rhea" id="RHEA:20661"/>
        <dbReference type="ChEBI" id="CHEBI:15377"/>
        <dbReference type="ChEBI" id="CHEBI:57416"/>
        <dbReference type="ChEBI" id="CHEBI:57822"/>
        <dbReference type="EC" id="3.4.13.22"/>
    </reaction>
</comment>
<evidence type="ECO:0000256" key="10">
    <source>
        <dbReference type="SAM" id="Phobius"/>
    </source>
</evidence>
<keyword evidence="2 9" id="KW-0645">Protease</keyword>
<dbReference type="InterPro" id="IPR009045">
    <property type="entry name" value="Zn_M74/Hedgehog-like"/>
</dbReference>
<dbReference type="InterPro" id="IPR000755">
    <property type="entry name" value="A_A_dipeptidase"/>
</dbReference>
<keyword evidence="8" id="KW-0961">Cell wall biogenesis/degradation</keyword>
<dbReference type="EC" id="3.4.13.22" evidence="9"/>
<feature type="binding site" evidence="9">
    <location>
        <position position="221"/>
    </location>
    <ligand>
        <name>Zn(2+)</name>
        <dbReference type="ChEBI" id="CHEBI:29105"/>
        <note>catalytic</note>
    </ligand>
</feature>
<keyword evidence="10" id="KW-0472">Membrane</keyword>
<evidence type="ECO:0000256" key="1">
    <source>
        <dbReference type="ARBA" id="ARBA00001362"/>
    </source>
</evidence>
<dbReference type="RefSeq" id="WP_128215712.1">
    <property type="nucleotide sequence ID" value="NZ_CP025746.1"/>
</dbReference>
<keyword evidence="10" id="KW-1133">Transmembrane helix</keyword>
<dbReference type="Proteomes" id="UP000286268">
    <property type="component" value="Chromosome"/>
</dbReference>
<comment type="function">
    <text evidence="9">Catalyzes hydrolysis of the D-alanyl-D-alanine dipeptide.</text>
</comment>
<evidence type="ECO:0000256" key="9">
    <source>
        <dbReference type="HAMAP-Rule" id="MF_01924"/>
    </source>
</evidence>
<keyword evidence="10" id="KW-0812">Transmembrane</keyword>
<name>A0A3R5U8S7_9CLOT</name>
<dbReference type="SUPFAM" id="SSF55166">
    <property type="entry name" value="Hedgehog/DD-peptidase"/>
    <property type="match status" value="1"/>
</dbReference>
<dbReference type="Pfam" id="PF01427">
    <property type="entry name" value="Peptidase_M15"/>
    <property type="match status" value="1"/>
</dbReference>